<reference evidence="6 7" key="1">
    <citation type="journal article" date="2016" name="Sci. Rep.">
        <title>Metabolic traits of an uncultured archaeal lineage -MSBL1- from brine pools of the Red Sea.</title>
        <authorList>
            <person name="Mwirichia R."/>
            <person name="Alam I."/>
            <person name="Rashid M."/>
            <person name="Vinu M."/>
            <person name="Ba-Alawi W."/>
            <person name="Anthony Kamau A."/>
            <person name="Kamanda Ngugi D."/>
            <person name="Goker M."/>
            <person name="Klenk H.P."/>
            <person name="Bajic V."/>
            <person name="Stingl U."/>
        </authorList>
    </citation>
    <scope>NUCLEOTIDE SEQUENCE [LARGE SCALE GENOMIC DNA]</scope>
    <source>
        <strain evidence="6">SCGC-AAA261F17</strain>
    </source>
</reference>
<dbReference type="InterPro" id="IPR036995">
    <property type="entry name" value="MPG_sf"/>
</dbReference>
<dbReference type="PANTHER" id="PTHR10429:SF0">
    <property type="entry name" value="DNA-3-METHYLADENINE GLYCOSYLASE"/>
    <property type="match status" value="1"/>
</dbReference>
<dbReference type="EC" id="3.2.2.-" evidence="5"/>
<evidence type="ECO:0000256" key="2">
    <source>
        <dbReference type="ARBA" id="ARBA00022763"/>
    </source>
</evidence>
<dbReference type="NCBIfam" id="TIGR00567">
    <property type="entry name" value="3mg"/>
    <property type="match status" value="1"/>
</dbReference>
<dbReference type="AlphaFoldDB" id="A0A133V6J4"/>
<name>A0A133V6J4_9EURY</name>
<dbReference type="EMBL" id="LHXY01000016">
    <property type="protein sequence ID" value="KXB02026.1"/>
    <property type="molecule type" value="Genomic_DNA"/>
</dbReference>
<dbReference type="InterPro" id="IPR011034">
    <property type="entry name" value="Formyl_transferase-like_C_sf"/>
</dbReference>
<keyword evidence="4 5" id="KW-0234">DNA repair</keyword>
<dbReference type="HAMAP" id="MF_00527">
    <property type="entry name" value="3MGH"/>
    <property type="match status" value="1"/>
</dbReference>
<dbReference type="InterPro" id="IPR003180">
    <property type="entry name" value="MPG"/>
</dbReference>
<proteinExistence type="inferred from homology"/>
<dbReference type="Pfam" id="PF02245">
    <property type="entry name" value="Pur_DNA_glyco"/>
    <property type="match status" value="1"/>
</dbReference>
<accession>A0A133V6J4</accession>
<dbReference type="SUPFAM" id="SSF50486">
    <property type="entry name" value="FMT C-terminal domain-like"/>
    <property type="match status" value="1"/>
</dbReference>
<evidence type="ECO:0000313" key="7">
    <source>
        <dbReference type="Proteomes" id="UP000070035"/>
    </source>
</evidence>
<evidence type="ECO:0000256" key="4">
    <source>
        <dbReference type="ARBA" id="ARBA00023204"/>
    </source>
</evidence>
<keyword evidence="7" id="KW-1185">Reference proteome</keyword>
<comment type="caution">
    <text evidence="6">The sequence shown here is derived from an EMBL/GenBank/DDBJ whole genome shotgun (WGS) entry which is preliminary data.</text>
</comment>
<evidence type="ECO:0000256" key="3">
    <source>
        <dbReference type="ARBA" id="ARBA00022801"/>
    </source>
</evidence>
<dbReference type="CDD" id="cd00540">
    <property type="entry name" value="AAG"/>
    <property type="match status" value="1"/>
</dbReference>
<evidence type="ECO:0000256" key="1">
    <source>
        <dbReference type="ARBA" id="ARBA00009232"/>
    </source>
</evidence>
<protein>
    <recommendedName>
        <fullName evidence="5">Putative 3-methyladenine DNA glycosylase</fullName>
        <ecNumber evidence="5">3.2.2.-</ecNumber>
    </recommendedName>
</protein>
<dbReference type="GO" id="GO:0006284">
    <property type="term" value="P:base-excision repair"/>
    <property type="evidence" value="ECO:0007669"/>
    <property type="project" value="InterPro"/>
</dbReference>
<evidence type="ECO:0000313" key="6">
    <source>
        <dbReference type="EMBL" id="KXB02026.1"/>
    </source>
</evidence>
<comment type="similarity">
    <text evidence="1 5">Belongs to the DNA glycosylase MPG family.</text>
</comment>
<organism evidence="6 7">
    <name type="scientific">candidate division MSBL1 archaeon SCGC-AAA261F17</name>
    <dbReference type="NCBI Taxonomy" id="1698274"/>
    <lineage>
        <taxon>Archaea</taxon>
        <taxon>Methanobacteriati</taxon>
        <taxon>Methanobacteriota</taxon>
        <taxon>candidate division MSBL1</taxon>
    </lineage>
</organism>
<dbReference type="GO" id="GO:0003677">
    <property type="term" value="F:DNA binding"/>
    <property type="evidence" value="ECO:0007669"/>
    <property type="project" value="InterPro"/>
</dbReference>
<sequence>MMLDQDFYERDTATVARELLGKTLTHKTPEGVTSGRIVETEAYYGKGDPASRASKKKTKLNELMWERGGLAFVYVVHGHELFNVTTEREDVPGAVLIRALDPIKGIKQMQKRRPVPKLQLTSGPGKLTQAMGIKRKHHKLNLTDPKSKLTIVASKHSPEFEIGKSHRIGVTEDLKRDLRFFIRKNPYVSR</sequence>
<dbReference type="PATRIC" id="fig|1698274.3.peg.183"/>
<dbReference type="PANTHER" id="PTHR10429">
    <property type="entry name" value="DNA-3-METHYLADENINE GLYCOSYLASE"/>
    <property type="match status" value="1"/>
</dbReference>
<evidence type="ECO:0000256" key="5">
    <source>
        <dbReference type="HAMAP-Rule" id="MF_00527"/>
    </source>
</evidence>
<keyword evidence="2 5" id="KW-0227">DNA damage</keyword>
<dbReference type="GO" id="GO:0003905">
    <property type="term" value="F:alkylbase DNA N-glycosylase activity"/>
    <property type="evidence" value="ECO:0007669"/>
    <property type="project" value="InterPro"/>
</dbReference>
<dbReference type="Proteomes" id="UP000070035">
    <property type="component" value="Unassembled WGS sequence"/>
</dbReference>
<gene>
    <name evidence="6" type="ORF">AKJ44_01625</name>
</gene>
<keyword evidence="3 5" id="KW-0378">Hydrolase</keyword>
<dbReference type="Gene3D" id="3.10.300.10">
    <property type="entry name" value="Methylpurine-DNA glycosylase (MPG)"/>
    <property type="match status" value="1"/>
</dbReference>